<dbReference type="RefSeq" id="WP_311861188.1">
    <property type="nucleotide sequence ID" value="NZ_JAUZVV010000001.1"/>
</dbReference>
<keyword evidence="2" id="KW-1185">Reference proteome</keyword>
<proteinExistence type="predicted"/>
<evidence type="ECO:0000313" key="1">
    <source>
        <dbReference type="EMBL" id="MDT3316402.1"/>
    </source>
</evidence>
<accession>A0ABU3G9A3</accession>
<reference evidence="1 2" key="1">
    <citation type="submission" date="2023-08" db="EMBL/GenBank/DDBJ databases">
        <title>Microbacterium aquilitoris sp. nov. and Microbacterium gwkjibeachense sp. nov., isolated from beach.</title>
        <authorList>
            <person name="Lee S.D."/>
            <person name="Yang H."/>
            <person name="Kim I."/>
        </authorList>
    </citation>
    <scope>NUCLEOTIDE SEQUENCE [LARGE SCALE GENOMIC DNA]</scope>
    <source>
        <strain evidence="1 2">KSW4-11</strain>
    </source>
</reference>
<dbReference type="Proteomes" id="UP001251849">
    <property type="component" value="Unassembled WGS sequence"/>
</dbReference>
<dbReference type="EMBL" id="JAUZVV010000001">
    <property type="protein sequence ID" value="MDT3316402.1"/>
    <property type="molecule type" value="Genomic_DNA"/>
</dbReference>
<sequence>MNTPHDNDTLPLGFRLKLVHRLLSREVHRRMHEAGPEASARRDEIVADVQNRITAAVPQDDLDTLVRSLDAIAREFGWDESQPMPSRPGRGHRRERGPFGRGFGRGFGHRFGPGFGGGAPHPGFAHGEPGRFGHHERHAHHDHHGRGCGDRGGAAVAEAYERGFSRGYAQAQQD</sequence>
<comment type="caution">
    <text evidence="1">The sequence shown here is derived from an EMBL/GenBank/DDBJ whole genome shotgun (WGS) entry which is preliminary data.</text>
</comment>
<evidence type="ECO:0000313" key="2">
    <source>
        <dbReference type="Proteomes" id="UP001251849"/>
    </source>
</evidence>
<name>A0ABU3G9A3_9MICO</name>
<protein>
    <submittedName>
        <fullName evidence="1">Uncharacterized protein</fullName>
    </submittedName>
</protein>
<organism evidence="1 2">
    <name type="scientific">Microbacterium gawkjiense</name>
    <dbReference type="NCBI Taxonomy" id="3067309"/>
    <lineage>
        <taxon>Bacteria</taxon>
        <taxon>Bacillati</taxon>
        <taxon>Actinomycetota</taxon>
        <taxon>Actinomycetes</taxon>
        <taxon>Micrococcales</taxon>
        <taxon>Microbacteriaceae</taxon>
        <taxon>Microbacterium</taxon>
    </lineage>
</organism>
<gene>
    <name evidence="1" type="ORF">Q9S71_06160</name>
</gene>